<feature type="non-terminal residue" evidence="1">
    <location>
        <position position="1"/>
    </location>
</feature>
<dbReference type="EMBL" id="JABSTQ010008165">
    <property type="protein sequence ID" value="KAG0434798.1"/>
    <property type="molecule type" value="Genomic_DNA"/>
</dbReference>
<evidence type="ECO:0000313" key="1">
    <source>
        <dbReference type="EMBL" id="KAG0434798.1"/>
    </source>
</evidence>
<protein>
    <submittedName>
        <fullName evidence="1">Uncharacterized protein</fullName>
    </submittedName>
</protein>
<dbReference type="Proteomes" id="UP000805193">
    <property type="component" value="Unassembled WGS sequence"/>
</dbReference>
<name>A0AC60QKH3_IXOPE</name>
<feature type="non-terminal residue" evidence="1">
    <location>
        <position position="277"/>
    </location>
</feature>
<evidence type="ECO:0000313" key="2">
    <source>
        <dbReference type="Proteomes" id="UP000805193"/>
    </source>
</evidence>
<keyword evidence="2" id="KW-1185">Reference proteome</keyword>
<comment type="caution">
    <text evidence="1">The sequence shown here is derived from an EMBL/GenBank/DDBJ whole genome shotgun (WGS) entry which is preliminary data.</text>
</comment>
<accession>A0AC60QKH3</accession>
<sequence>GITCDDILHQLRVGGELALVVVPGRAPLCLRCQQTGHIRKECRVPRCNVCRRFGHEGAHCVRTYAAAAAPVGGLEKSELLMDEDDAEEAAAGSTDKRSPVANVLPAAKNAAEANTNEASPNAGEVVHAGQQDMVATEAPTPSGGEGIITDAVNSQPAVDVPMDDAEKTAKRTREENVAGPTDSEQEEPPSKTGPIWMRRSTVNATATVDDKTAAKPPPLCKQSAEANIALCRNRRAHDLRRRQYQLSRLLAENEIDIVAVQETKIESLEQTDRMVQP</sequence>
<reference evidence="1 2" key="1">
    <citation type="journal article" date="2020" name="Cell">
        <title>Large-Scale Comparative Analyses of Tick Genomes Elucidate Their Genetic Diversity and Vector Capacities.</title>
        <authorList>
            <consortium name="Tick Genome and Microbiome Consortium (TIGMIC)"/>
            <person name="Jia N."/>
            <person name="Wang J."/>
            <person name="Shi W."/>
            <person name="Du L."/>
            <person name="Sun Y."/>
            <person name="Zhan W."/>
            <person name="Jiang J.F."/>
            <person name="Wang Q."/>
            <person name="Zhang B."/>
            <person name="Ji P."/>
            <person name="Bell-Sakyi L."/>
            <person name="Cui X.M."/>
            <person name="Yuan T.T."/>
            <person name="Jiang B.G."/>
            <person name="Yang W.F."/>
            <person name="Lam T.T."/>
            <person name="Chang Q.C."/>
            <person name="Ding S.J."/>
            <person name="Wang X.J."/>
            <person name="Zhu J.G."/>
            <person name="Ruan X.D."/>
            <person name="Zhao L."/>
            <person name="Wei J.T."/>
            <person name="Ye R.Z."/>
            <person name="Que T.C."/>
            <person name="Du C.H."/>
            <person name="Zhou Y.H."/>
            <person name="Cheng J.X."/>
            <person name="Dai P.F."/>
            <person name="Guo W.B."/>
            <person name="Han X.H."/>
            <person name="Huang E.J."/>
            <person name="Li L.F."/>
            <person name="Wei W."/>
            <person name="Gao Y.C."/>
            <person name="Liu J.Z."/>
            <person name="Shao H.Z."/>
            <person name="Wang X."/>
            <person name="Wang C.C."/>
            <person name="Yang T.C."/>
            <person name="Huo Q.B."/>
            <person name="Li W."/>
            <person name="Chen H.Y."/>
            <person name="Chen S.E."/>
            <person name="Zhou L.G."/>
            <person name="Ni X.B."/>
            <person name="Tian J.H."/>
            <person name="Sheng Y."/>
            <person name="Liu T."/>
            <person name="Pan Y.S."/>
            <person name="Xia L.Y."/>
            <person name="Li J."/>
            <person name="Zhao F."/>
            <person name="Cao W.C."/>
        </authorList>
    </citation>
    <scope>NUCLEOTIDE SEQUENCE [LARGE SCALE GENOMIC DNA]</scope>
    <source>
        <strain evidence="1">Iper-2018</strain>
    </source>
</reference>
<organism evidence="1 2">
    <name type="scientific">Ixodes persulcatus</name>
    <name type="common">Taiga tick</name>
    <dbReference type="NCBI Taxonomy" id="34615"/>
    <lineage>
        <taxon>Eukaryota</taxon>
        <taxon>Metazoa</taxon>
        <taxon>Ecdysozoa</taxon>
        <taxon>Arthropoda</taxon>
        <taxon>Chelicerata</taxon>
        <taxon>Arachnida</taxon>
        <taxon>Acari</taxon>
        <taxon>Parasitiformes</taxon>
        <taxon>Ixodida</taxon>
        <taxon>Ixodoidea</taxon>
        <taxon>Ixodidae</taxon>
        <taxon>Ixodinae</taxon>
        <taxon>Ixodes</taxon>
    </lineage>
</organism>
<proteinExistence type="predicted"/>
<gene>
    <name evidence="1" type="ORF">HPB47_018879</name>
</gene>